<dbReference type="PANTHER" id="PTHR11161:SF0">
    <property type="entry name" value="O-ACYLTRANSFERASE LIKE PROTEIN"/>
    <property type="match status" value="1"/>
</dbReference>
<keyword evidence="2" id="KW-1185">Reference proteome</keyword>
<protein>
    <recommendedName>
        <fullName evidence="3">Acyltransferase 3 domain-containing protein</fullName>
    </recommendedName>
</protein>
<organism evidence="1">
    <name type="scientific">Oikopleura dioica</name>
    <name type="common">Tunicate</name>
    <dbReference type="NCBI Taxonomy" id="34765"/>
    <lineage>
        <taxon>Eukaryota</taxon>
        <taxon>Metazoa</taxon>
        <taxon>Chordata</taxon>
        <taxon>Tunicata</taxon>
        <taxon>Appendicularia</taxon>
        <taxon>Copelata</taxon>
        <taxon>Oikopleuridae</taxon>
        <taxon>Oikopleura</taxon>
    </lineage>
</organism>
<accession>E4XCF2</accession>
<dbReference type="Proteomes" id="UP000001307">
    <property type="component" value="Unassembled WGS sequence"/>
</dbReference>
<dbReference type="InParanoid" id="E4XCF2"/>
<name>E4XCF2_OIKDI</name>
<dbReference type="EMBL" id="FN653035">
    <property type="protein sequence ID" value="CBY09277.1"/>
    <property type="molecule type" value="Genomic_DNA"/>
</dbReference>
<dbReference type="OrthoDB" id="118951at2759"/>
<evidence type="ECO:0000313" key="2">
    <source>
        <dbReference type="Proteomes" id="UP000001307"/>
    </source>
</evidence>
<dbReference type="AlphaFoldDB" id="E4XCF2"/>
<dbReference type="PANTHER" id="PTHR11161">
    <property type="entry name" value="O-ACYLTRANSFERASE"/>
    <property type="match status" value="1"/>
</dbReference>
<gene>
    <name evidence="1" type="ORF">GSOID_T00007813001</name>
</gene>
<proteinExistence type="predicted"/>
<dbReference type="InterPro" id="IPR052728">
    <property type="entry name" value="O2_lipid_transport_reg"/>
</dbReference>
<reference evidence="1" key="1">
    <citation type="journal article" date="2010" name="Science">
        <title>Plasticity of animal genome architecture unmasked by rapid evolution of a pelagic tunicate.</title>
        <authorList>
            <person name="Denoeud F."/>
            <person name="Henriet S."/>
            <person name="Mungpakdee S."/>
            <person name="Aury J.M."/>
            <person name="Da Silva C."/>
            <person name="Brinkmann H."/>
            <person name="Mikhaleva J."/>
            <person name="Olsen L.C."/>
            <person name="Jubin C."/>
            <person name="Canestro C."/>
            <person name="Bouquet J.M."/>
            <person name="Danks G."/>
            <person name="Poulain J."/>
            <person name="Campsteijn C."/>
            <person name="Adamski M."/>
            <person name="Cross I."/>
            <person name="Yadetie F."/>
            <person name="Muffato M."/>
            <person name="Louis A."/>
            <person name="Butcher S."/>
            <person name="Tsagkogeorga G."/>
            <person name="Konrad A."/>
            <person name="Singh S."/>
            <person name="Jensen M.F."/>
            <person name="Cong E.H."/>
            <person name="Eikeseth-Otteraa H."/>
            <person name="Noel B."/>
            <person name="Anthouard V."/>
            <person name="Porcel B.M."/>
            <person name="Kachouri-Lafond R."/>
            <person name="Nishino A."/>
            <person name="Ugolini M."/>
            <person name="Chourrout P."/>
            <person name="Nishida H."/>
            <person name="Aasland R."/>
            <person name="Huzurbazar S."/>
            <person name="Westhof E."/>
            <person name="Delsuc F."/>
            <person name="Lehrach H."/>
            <person name="Reinhardt R."/>
            <person name="Weissenbach J."/>
            <person name="Roy S.W."/>
            <person name="Artiguenave F."/>
            <person name="Postlethwait J.H."/>
            <person name="Manak J.R."/>
            <person name="Thompson E.M."/>
            <person name="Jaillon O."/>
            <person name="Du Pasquier L."/>
            <person name="Boudinot P."/>
            <person name="Liberles D.A."/>
            <person name="Volff J.N."/>
            <person name="Philippe H."/>
            <person name="Lenhard B."/>
            <person name="Roest Crollius H."/>
            <person name="Wincker P."/>
            <person name="Chourrout D."/>
        </authorList>
    </citation>
    <scope>NUCLEOTIDE SEQUENCE [LARGE SCALE GENOMIC DNA]</scope>
</reference>
<evidence type="ECO:0000313" key="1">
    <source>
        <dbReference type="EMBL" id="CBY09277.1"/>
    </source>
</evidence>
<evidence type="ECO:0008006" key="3">
    <source>
        <dbReference type="Google" id="ProtNLM"/>
    </source>
</evidence>
<sequence>MGLLGRYGIGARVHWRSDKLVKQCEDWWWRNILYVTNLIKNCDEKGDCRVNSCLGHSWYLSNDMQFFVFGVPLIFVLSKFPKVGLGVWISVLLANISYLVSQFHDFVVF</sequence>